<keyword evidence="5" id="KW-1185">Reference proteome</keyword>
<accession>A0AA39QAA8</accession>
<dbReference type="AlphaFoldDB" id="A0AA39QAA8"/>
<dbReference type="EMBL" id="JAUEPU010000012">
    <property type="protein sequence ID" value="KAK0497828.1"/>
    <property type="molecule type" value="Genomic_DNA"/>
</dbReference>
<dbReference type="SUPFAM" id="SSF117281">
    <property type="entry name" value="Kelch motif"/>
    <property type="match status" value="2"/>
</dbReference>
<evidence type="ECO:0000256" key="1">
    <source>
        <dbReference type="ARBA" id="ARBA00022441"/>
    </source>
</evidence>
<feature type="compositionally biased region" description="Low complexity" evidence="3">
    <location>
        <begin position="67"/>
        <end position="101"/>
    </location>
</feature>
<name>A0AA39QAA8_9AGAR</name>
<protein>
    <submittedName>
        <fullName evidence="4">Galactose oxidase</fullName>
    </submittedName>
</protein>
<dbReference type="Proteomes" id="UP001175228">
    <property type="component" value="Unassembled WGS sequence"/>
</dbReference>
<dbReference type="InterPro" id="IPR015915">
    <property type="entry name" value="Kelch-typ_b-propeller"/>
</dbReference>
<keyword evidence="2" id="KW-0677">Repeat</keyword>
<evidence type="ECO:0000256" key="2">
    <source>
        <dbReference type="ARBA" id="ARBA00022737"/>
    </source>
</evidence>
<dbReference type="PANTHER" id="PTHR46093">
    <property type="entry name" value="ACYL-COA-BINDING DOMAIN-CONTAINING PROTEIN 5"/>
    <property type="match status" value="1"/>
</dbReference>
<dbReference type="PANTHER" id="PTHR46093:SF18">
    <property type="entry name" value="FIBRONECTIN TYPE-III DOMAIN-CONTAINING PROTEIN"/>
    <property type="match status" value="1"/>
</dbReference>
<comment type="caution">
    <text evidence="4">The sequence shown here is derived from an EMBL/GenBank/DDBJ whole genome shotgun (WGS) entry which is preliminary data.</text>
</comment>
<keyword evidence="1" id="KW-0880">Kelch repeat</keyword>
<evidence type="ECO:0000313" key="5">
    <source>
        <dbReference type="Proteomes" id="UP001175228"/>
    </source>
</evidence>
<reference evidence="4" key="1">
    <citation type="submission" date="2023-06" db="EMBL/GenBank/DDBJ databases">
        <authorList>
            <consortium name="Lawrence Berkeley National Laboratory"/>
            <person name="Ahrendt S."/>
            <person name="Sahu N."/>
            <person name="Indic B."/>
            <person name="Wong-Bajracharya J."/>
            <person name="Merenyi Z."/>
            <person name="Ke H.-M."/>
            <person name="Monk M."/>
            <person name="Kocsube S."/>
            <person name="Drula E."/>
            <person name="Lipzen A."/>
            <person name="Balint B."/>
            <person name="Henrissat B."/>
            <person name="Andreopoulos B."/>
            <person name="Martin F.M."/>
            <person name="Harder C.B."/>
            <person name="Rigling D."/>
            <person name="Ford K.L."/>
            <person name="Foster G.D."/>
            <person name="Pangilinan J."/>
            <person name="Papanicolaou A."/>
            <person name="Barry K."/>
            <person name="LaButti K."/>
            <person name="Viragh M."/>
            <person name="Koriabine M."/>
            <person name="Yan M."/>
            <person name="Riley R."/>
            <person name="Champramary S."/>
            <person name="Plett K.L."/>
            <person name="Tsai I.J."/>
            <person name="Slot J."/>
            <person name="Sipos G."/>
            <person name="Plett J."/>
            <person name="Nagy L.G."/>
            <person name="Grigoriev I.V."/>
        </authorList>
    </citation>
    <scope>NUCLEOTIDE SEQUENCE</scope>
    <source>
        <strain evidence="4">HWK02</strain>
    </source>
</reference>
<feature type="region of interest" description="Disordered" evidence="3">
    <location>
        <begin position="43"/>
        <end position="151"/>
    </location>
</feature>
<feature type="compositionally biased region" description="Polar residues" evidence="3">
    <location>
        <begin position="123"/>
        <end position="143"/>
    </location>
</feature>
<organism evidence="4 5">
    <name type="scientific">Armillaria luteobubalina</name>
    <dbReference type="NCBI Taxonomy" id="153913"/>
    <lineage>
        <taxon>Eukaryota</taxon>
        <taxon>Fungi</taxon>
        <taxon>Dikarya</taxon>
        <taxon>Basidiomycota</taxon>
        <taxon>Agaricomycotina</taxon>
        <taxon>Agaricomycetes</taxon>
        <taxon>Agaricomycetidae</taxon>
        <taxon>Agaricales</taxon>
        <taxon>Marasmiineae</taxon>
        <taxon>Physalacriaceae</taxon>
        <taxon>Armillaria</taxon>
    </lineage>
</organism>
<gene>
    <name evidence="4" type="ORF">EDD18DRAFT_1159548</name>
</gene>
<dbReference type="Gene3D" id="2.120.10.80">
    <property type="entry name" value="Kelch-type beta propeller"/>
    <property type="match status" value="2"/>
</dbReference>
<sequence>MENQGWTRGEVSTCCRTSFRMIIRRRPTTFYYSRLKMLSRHRHVVPEQTSSNPPSRSYPGTSRLAVRPSSLKNKSSSHFGSSRGLSPRTSISVGRASSSSSEPIHPSLRGSAVSSAEPEEGTATKNRSNSWSGTYPKMQSSPLLSHDKDVTDAPSSIMHWSRAPVYGTLPPKMRRPSVTLLDNVAWVFGGYYKGAGTSDIYCFDTDAMHWTRPDTIGDPPPPLGGHTATLVGRKLVVFGGGDDETCFNYVYVFDTTLREWSHPIITGREPSPRRAHSAVLYDKKIWIFGGGTGAGALDDVWTLDVSDTNNMRWKLITTDGSQEKEEPCARGYHTANLMGEYMIIIGGKSQSRTCLWDIWFFSFVNLKWHAVDILKTDLHVRSAHTSTLVGSYLFIQGGYDGKDHTSELLTFNLHEMRYEKRLACGTPPSRRGYHAAVLDESRLFVFGGHDFKSVFCDVHILDLAGLAYLPQVTGFEVDCRLFAEEYRR</sequence>
<evidence type="ECO:0000313" key="4">
    <source>
        <dbReference type="EMBL" id="KAK0497828.1"/>
    </source>
</evidence>
<feature type="compositionally biased region" description="Polar residues" evidence="3">
    <location>
        <begin position="47"/>
        <end position="60"/>
    </location>
</feature>
<dbReference type="Pfam" id="PF24681">
    <property type="entry name" value="Kelch_KLHDC2_KLHL20_DRC7"/>
    <property type="match status" value="1"/>
</dbReference>
<proteinExistence type="predicted"/>
<evidence type="ECO:0000256" key="3">
    <source>
        <dbReference type="SAM" id="MobiDB-lite"/>
    </source>
</evidence>